<gene>
    <name evidence="6" type="ORF">B1B_12263</name>
</gene>
<dbReference type="NCBIfam" id="TIGR00750">
    <property type="entry name" value="lao"/>
    <property type="match status" value="1"/>
</dbReference>
<name>T0ZSV5_9ZZZZ</name>
<dbReference type="CDD" id="cd03114">
    <property type="entry name" value="MMAA-like"/>
    <property type="match status" value="1"/>
</dbReference>
<comment type="caution">
    <text evidence="6">The sequence shown here is derived from an EMBL/GenBank/DDBJ whole genome shotgun (WGS) entry which is preliminary data.</text>
</comment>
<evidence type="ECO:0000256" key="2">
    <source>
        <dbReference type="ARBA" id="ARBA00022741"/>
    </source>
</evidence>
<dbReference type="Pfam" id="PF03308">
    <property type="entry name" value="MeaB"/>
    <property type="match status" value="1"/>
</dbReference>
<dbReference type="InterPro" id="IPR005129">
    <property type="entry name" value="GTPase_ArgK"/>
</dbReference>
<dbReference type="GO" id="GO:0005525">
    <property type="term" value="F:GTP binding"/>
    <property type="evidence" value="ECO:0007669"/>
    <property type="project" value="UniProtKB-KW"/>
</dbReference>
<reference evidence="6" key="1">
    <citation type="submission" date="2013-08" db="EMBL/GenBank/DDBJ databases">
        <authorList>
            <person name="Mendez C."/>
            <person name="Richter M."/>
            <person name="Ferrer M."/>
            <person name="Sanchez J."/>
        </authorList>
    </citation>
    <scope>NUCLEOTIDE SEQUENCE</scope>
</reference>
<accession>T0ZSV5</accession>
<keyword evidence="2" id="KW-0547">Nucleotide-binding</keyword>
<dbReference type="GO" id="GO:0003924">
    <property type="term" value="F:GTPase activity"/>
    <property type="evidence" value="ECO:0007669"/>
    <property type="project" value="InterPro"/>
</dbReference>
<keyword evidence="3" id="KW-0378">Hydrolase</keyword>
<dbReference type="EMBL" id="AUZY01008033">
    <property type="protein sequence ID" value="EQD47612.1"/>
    <property type="molecule type" value="Genomic_DNA"/>
</dbReference>
<keyword evidence="5" id="KW-0143">Chaperone</keyword>
<evidence type="ECO:0000256" key="4">
    <source>
        <dbReference type="ARBA" id="ARBA00023134"/>
    </source>
</evidence>
<evidence type="ECO:0000256" key="1">
    <source>
        <dbReference type="ARBA" id="ARBA00009625"/>
    </source>
</evidence>
<organism evidence="6">
    <name type="scientific">mine drainage metagenome</name>
    <dbReference type="NCBI Taxonomy" id="410659"/>
    <lineage>
        <taxon>unclassified sequences</taxon>
        <taxon>metagenomes</taxon>
        <taxon>ecological metagenomes</taxon>
    </lineage>
</organism>
<dbReference type="InterPro" id="IPR052040">
    <property type="entry name" value="GTPase/Isobutyryl-CoA_mutase"/>
</dbReference>
<dbReference type="SUPFAM" id="SSF52540">
    <property type="entry name" value="P-loop containing nucleoside triphosphate hydrolases"/>
    <property type="match status" value="1"/>
</dbReference>
<dbReference type="PANTHER" id="PTHR43087:SF1">
    <property type="entry name" value="LAO_AO TRANSPORT SYSTEM ATPASE"/>
    <property type="match status" value="1"/>
</dbReference>
<dbReference type="PANTHER" id="PTHR43087">
    <property type="entry name" value="LYSINE/ARGININE/ORNITHINE TRANSPORT SYSTEM KINASE"/>
    <property type="match status" value="1"/>
</dbReference>
<sequence length="317" mass="33900">MNGTARLPKAAQAVRRGDRRALAQLITAVENGDRSAEPALRALYPFTGHAQVIGITGPLGVGKSSVINELIAHLRALGRTVAVLAVDPSSPFSGGSVLGDRIRLDRAPEDSGVFIRSMASRGHAGGVAIATRASVRLLAAAGFDIVLVETVGSGQVDVEIRDVATTSVVVLVPHLGDEVQTMKAGLFEIADVFCVNKSDLPGAERAEKHLTDLAGTGRPRDGWTARIVATSTSPPRGIDRLWEAIAAHEAFLDAGGRRSEEERRRLAREIAGRVRDRVGERILEDPSLRGLVDRVLARTLDPETAARKLYAERFPPR</sequence>
<dbReference type="InterPro" id="IPR027417">
    <property type="entry name" value="P-loop_NTPase"/>
</dbReference>
<protein>
    <submittedName>
        <fullName evidence="6">LAO/AO transport system ATPase</fullName>
    </submittedName>
</protein>
<evidence type="ECO:0000313" key="6">
    <source>
        <dbReference type="EMBL" id="EQD47612.1"/>
    </source>
</evidence>
<keyword evidence="4" id="KW-0342">GTP-binding</keyword>
<comment type="similarity">
    <text evidence="1">Belongs to the SIMIBI class G3E GTPase family. ArgK/MeaB subfamily.</text>
</comment>
<proteinExistence type="inferred from homology"/>
<dbReference type="Gene3D" id="3.40.50.300">
    <property type="entry name" value="P-loop containing nucleotide triphosphate hydrolases"/>
    <property type="match status" value="1"/>
</dbReference>
<reference evidence="6" key="2">
    <citation type="journal article" date="2014" name="ISME J.">
        <title>Microbial stratification in low pH oxic and suboxic macroscopic growths along an acid mine drainage.</title>
        <authorList>
            <person name="Mendez-Garcia C."/>
            <person name="Mesa V."/>
            <person name="Sprenger R.R."/>
            <person name="Richter M."/>
            <person name="Diez M.S."/>
            <person name="Solano J."/>
            <person name="Bargiela R."/>
            <person name="Golyshina O.V."/>
            <person name="Manteca A."/>
            <person name="Ramos J.L."/>
            <person name="Gallego J.R."/>
            <person name="Llorente I."/>
            <person name="Martins Dos Santos V.A."/>
            <person name="Jensen O.N."/>
            <person name="Pelaez A.I."/>
            <person name="Sanchez J."/>
            <person name="Ferrer M."/>
        </authorList>
    </citation>
    <scope>NUCLEOTIDE SEQUENCE</scope>
</reference>
<evidence type="ECO:0000256" key="3">
    <source>
        <dbReference type="ARBA" id="ARBA00022801"/>
    </source>
</evidence>
<dbReference type="AlphaFoldDB" id="T0ZSV5"/>
<evidence type="ECO:0000256" key="5">
    <source>
        <dbReference type="ARBA" id="ARBA00023186"/>
    </source>
</evidence>